<reference evidence="3" key="1">
    <citation type="journal article" date="2014" name="PLoS Negl. Trop. Dis.">
        <title>Identification and characterization of seminal fluid proteins in the Asian tiger mosquito, Aedes albopictus.</title>
        <authorList>
            <person name="Boes K.E."/>
            <person name="Ribeiro J.M."/>
            <person name="Wong A."/>
            <person name="Harrington L.C."/>
            <person name="Wolfner M.F."/>
            <person name="Sirot L.K."/>
        </authorList>
    </citation>
    <scope>NUCLEOTIDE SEQUENCE</scope>
    <source>
        <tissue evidence="3">Reproductive organs</tissue>
    </source>
</reference>
<name>A0A023EJH0_AEDAL</name>
<protein>
    <submittedName>
        <fullName evidence="3">Putative estrogen receptor binding site associated antigen 9</fullName>
    </submittedName>
</protein>
<dbReference type="VEuPathDB" id="VectorBase:AALC636_021344"/>
<dbReference type="PIRSF" id="PIRSF034247">
    <property type="entry name" value="RCAS1"/>
    <property type="match status" value="1"/>
</dbReference>
<feature type="signal peptide" evidence="2">
    <location>
        <begin position="1"/>
        <end position="26"/>
    </location>
</feature>
<dbReference type="VEuPathDB" id="VectorBase:AALFPA_072994"/>
<dbReference type="PANTHER" id="PTHR15208">
    <property type="entry name" value="RECEPTOR-BINDING CANCER ANTIGEN EXPRESSED ON SISO CELLS CANCER ASSOCIATED SURFACE ANTIGEN RCAS1 ESTROGEN RECEPTOR-BINDING FRAGMENT- ASSOCIATED GENE 9 PROTEIN"/>
    <property type="match status" value="1"/>
</dbReference>
<organism evidence="3">
    <name type="scientific">Aedes albopictus</name>
    <name type="common">Asian tiger mosquito</name>
    <name type="synonym">Stegomyia albopicta</name>
    <dbReference type="NCBI Taxonomy" id="7160"/>
    <lineage>
        <taxon>Eukaryota</taxon>
        <taxon>Metazoa</taxon>
        <taxon>Ecdysozoa</taxon>
        <taxon>Arthropoda</taxon>
        <taxon>Hexapoda</taxon>
        <taxon>Insecta</taxon>
        <taxon>Pterygota</taxon>
        <taxon>Neoptera</taxon>
        <taxon>Endopterygota</taxon>
        <taxon>Diptera</taxon>
        <taxon>Nematocera</taxon>
        <taxon>Culicoidea</taxon>
        <taxon>Culicidae</taxon>
        <taxon>Culicinae</taxon>
        <taxon>Aedini</taxon>
        <taxon>Aedes</taxon>
        <taxon>Stegomyia</taxon>
    </lineage>
</organism>
<sequence length="203" mass="23541">MITNLVMTRLRHLLITVAALIKRILCCCSRRRKGSTCEGADAALNSVDVVRDSGARYKNVVEKDWNSWDDSPKTVEEHIERYREQLAAPPPPREPPPEEQIDFFQDMAPKTFSQPKVYIAEDGPQDDPSGSQFSRLTAQIDIPVEDGLTDWNDDGPRAGWDDADENTTKQLIRETRKELRQQRQMQHHHHQQQQQHQHRGYYK</sequence>
<feature type="chain" id="PRO_5001519019" evidence="2">
    <location>
        <begin position="27"/>
        <end position="203"/>
    </location>
</feature>
<feature type="compositionally biased region" description="Acidic residues" evidence="1">
    <location>
        <begin position="143"/>
        <end position="153"/>
    </location>
</feature>
<feature type="compositionally biased region" description="Basic residues" evidence="1">
    <location>
        <begin position="185"/>
        <end position="203"/>
    </location>
</feature>
<evidence type="ECO:0000256" key="2">
    <source>
        <dbReference type="SAM" id="SignalP"/>
    </source>
</evidence>
<feature type="compositionally biased region" description="Polar residues" evidence="1">
    <location>
        <begin position="128"/>
        <end position="137"/>
    </location>
</feature>
<feature type="region of interest" description="Disordered" evidence="1">
    <location>
        <begin position="119"/>
        <end position="203"/>
    </location>
</feature>
<keyword evidence="3" id="KW-0675">Receptor</keyword>
<proteinExistence type="evidence at transcript level"/>
<dbReference type="PANTHER" id="PTHR15208:SF2">
    <property type="entry name" value="RECEPTOR-BINDING CANCER ANTIGEN EXPRESSED ON SISO CELLS"/>
    <property type="match status" value="1"/>
</dbReference>
<accession>A0A023EJH0</accession>
<dbReference type="GO" id="GO:0030141">
    <property type="term" value="C:secretory granule"/>
    <property type="evidence" value="ECO:0007669"/>
    <property type="project" value="TreeGrafter"/>
</dbReference>
<dbReference type="InterPro" id="IPR017025">
    <property type="entry name" value="Cancer-assoc_antigen_RCAS1"/>
</dbReference>
<evidence type="ECO:0000256" key="1">
    <source>
        <dbReference type="SAM" id="MobiDB-lite"/>
    </source>
</evidence>
<dbReference type="AlphaFoldDB" id="A0A023EJH0"/>
<dbReference type="EMBL" id="GAPW01004488">
    <property type="protein sequence ID" value="JAC09110.1"/>
    <property type="molecule type" value="mRNA"/>
</dbReference>
<feature type="compositionally biased region" description="Basic and acidic residues" evidence="1">
    <location>
        <begin position="171"/>
        <end position="181"/>
    </location>
</feature>
<evidence type="ECO:0000313" key="3">
    <source>
        <dbReference type="EMBL" id="JAC09110.1"/>
    </source>
</evidence>
<keyword evidence="2" id="KW-0732">Signal</keyword>